<reference evidence="1 2" key="1">
    <citation type="submission" date="2014-12" db="EMBL/GenBank/DDBJ databases">
        <title>Mercury Reductase activity and rhizosphere competence traits in the genome of root associated Photobacterium halotolerans MELD1.</title>
        <authorList>
            <person name="Mathew D.C."/>
            <person name="Huang C.-C."/>
        </authorList>
    </citation>
    <scope>NUCLEOTIDE SEQUENCE [LARGE SCALE GENOMIC DNA]</scope>
    <source>
        <strain evidence="1 2">MELD1</strain>
    </source>
</reference>
<accession>A0A0F5VBJ4</accession>
<protein>
    <submittedName>
        <fullName evidence="1">Uncharacterized protein</fullName>
    </submittedName>
</protein>
<dbReference type="PATRIC" id="fig|265726.11.peg.1498"/>
<comment type="caution">
    <text evidence="1">The sequence shown here is derived from an EMBL/GenBank/DDBJ whole genome shotgun (WGS) entry which is preliminary data.</text>
</comment>
<gene>
    <name evidence="1" type="ORF">KY46_16190</name>
</gene>
<sequence>MLTQLPRLHLEFTECSPTFNESNRDPLIPPHWPASQVFPALPVTDSTFQLPTVRFVLVVSAEYILEQLNKAITRPVLH</sequence>
<name>A0A0F5VBJ4_9GAMM</name>
<dbReference type="AlphaFoldDB" id="A0A0F5VBJ4"/>
<dbReference type="EMBL" id="JWYV01000015">
    <property type="protein sequence ID" value="KKC98864.1"/>
    <property type="molecule type" value="Genomic_DNA"/>
</dbReference>
<proteinExistence type="predicted"/>
<dbReference type="OrthoDB" id="5822818at2"/>
<organism evidence="1 2">
    <name type="scientific">Photobacterium halotolerans</name>
    <dbReference type="NCBI Taxonomy" id="265726"/>
    <lineage>
        <taxon>Bacteria</taxon>
        <taxon>Pseudomonadati</taxon>
        <taxon>Pseudomonadota</taxon>
        <taxon>Gammaproteobacteria</taxon>
        <taxon>Vibrionales</taxon>
        <taxon>Vibrionaceae</taxon>
        <taxon>Photobacterium</taxon>
    </lineage>
</organism>
<keyword evidence="2" id="KW-1185">Reference proteome</keyword>
<evidence type="ECO:0000313" key="2">
    <source>
        <dbReference type="Proteomes" id="UP000033633"/>
    </source>
</evidence>
<evidence type="ECO:0000313" key="1">
    <source>
        <dbReference type="EMBL" id="KKC98864.1"/>
    </source>
</evidence>
<dbReference type="Proteomes" id="UP000033633">
    <property type="component" value="Unassembled WGS sequence"/>
</dbReference>
<dbReference type="RefSeq" id="WP_046221652.1">
    <property type="nucleotide sequence ID" value="NZ_JWYV01000015.1"/>
</dbReference>